<dbReference type="Proteomes" id="UP000006053">
    <property type="component" value="Chromosome"/>
</dbReference>
<name>I4A417_DESDJ</name>
<dbReference type="SUPFAM" id="SSF53850">
    <property type="entry name" value="Periplasmic binding protein-like II"/>
    <property type="match status" value="1"/>
</dbReference>
<dbReference type="Pfam" id="PF13379">
    <property type="entry name" value="NMT1_2"/>
    <property type="match status" value="1"/>
</dbReference>
<sequence length="321" mass="36382" precursor="true">MKRKTILSILVATFFCLALVGCNMTSEAQEKRLQIKIAEQYGLAYAPLQIMKEKQLLEKSVPGIEVSWRQLGNTAAIREAMLAGELDIGFMAIPPFLIGWDKGMDWKIACGLSSSPIGLVVNKDTIQSIRDFTKEDRIALPQPGSIQHILLSMACEKEWGDPKRLDNQLITLDHPDGMSALLARSEVSAHFTTPPYLFKELDEPGIHQILDGQAVMGEEFTFAVGVTTGKFYKEQPEVYEAFLKALEEALNFMEDNPTETVSILARAYQMDREELLNYLERSDTTFSIEVQGVMKFADFMQKYSYINRKPTHLEEVLWDRQ</sequence>
<evidence type="ECO:0000313" key="3">
    <source>
        <dbReference type="Proteomes" id="UP000006053"/>
    </source>
</evidence>
<dbReference type="Gene3D" id="3.40.190.10">
    <property type="entry name" value="Periplasmic binding protein-like II"/>
    <property type="match status" value="2"/>
</dbReference>
<feature type="signal peptide" evidence="1">
    <location>
        <begin position="1"/>
        <end position="28"/>
    </location>
</feature>
<keyword evidence="1" id="KW-0732">Signal</keyword>
<dbReference type="EMBL" id="CP003348">
    <property type="protein sequence ID" value="AFL98701.1"/>
    <property type="molecule type" value="Genomic_DNA"/>
</dbReference>
<dbReference type="KEGG" id="ddh:Desde_0225"/>
<dbReference type="PANTHER" id="PTHR30024">
    <property type="entry name" value="ALIPHATIC SULFONATES-BINDING PROTEIN-RELATED"/>
    <property type="match status" value="1"/>
</dbReference>
<accession>I4A417</accession>
<proteinExistence type="predicted"/>
<dbReference type="PROSITE" id="PS51257">
    <property type="entry name" value="PROKAR_LIPOPROTEIN"/>
    <property type="match status" value="1"/>
</dbReference>
<keyword evidence="3" id="KW-1185">Reference proteome</keyword>
<dbReference type="AlphaFoldDB" id="I4A417"/>
<evidence type="ECO:0000256" key="1">
    <source>
        <dbReference type="SAM" id="SignalP"/>
    </source>
</evidence>
<reference evidence="2 3" key="2">
    <citation type="journal article" date="2015" name="J. Bacteriol.">
        <title>Genomic, proteomic, and biochemical analysis of the organohalide respiratory pathway in Desulfitobacterium dehalogenans.</title>
        <authorList>
            <person name="Kruse T."/>
            <person name="van de Pas B.A."/>
            <person name="Atteia A."/>
            <person name="Krab K."/>
            <person name="Hagen W.R."/>
            <person name="Goodwin L."/>
            <person name="Chain P."/>
            <person name="Boeren S."/>
            <person name="Maphosa F."/>
            <person name="Schraa G."/>
            <person name="de Vos W.M."/>
            <person name="van der Oost J."/>
            <person name="Smidt H."/>
            <person name="Stams A.J."/>
        </authorList>
    </citation>
    <scope>NUCLEOTIDE SEQUENCE [LARGE SCALE GENOMIC DNA]</scope>
    <source>
        <strain evidence="3">ATCC 51507 / DSM 9161 / JW/IU-DC1</strain>
    </source>
</reference>
<organism evidence="2 3">
    <name type="scientific">Desulfitobacterium dehalogenans (strain ATCC 51507 / DSM 9161 / JW/IU-DC1)</name>
    <dbReference type="NCBI Taxonomy" id="756499"/>
    <lineage>
        <taxon>Bacteria</taxon>
        <taxon>Bacillati</taxon>
        <taxon>Bacillota</taxon>
        <taxon>Clostridia</taxon>
        <taxon>Eubacteriales</taxon>
        <taxon>Desulfitobacteriaceae</taxon>
        <taxon>Desulfitobacterium</taxon>
    </lineage>
</organism>
<dbReference type="HOGENOM" id="CLU_068415_0_0_9"/>
<dbReference type="OrthoDB" id="9815602at2"/>
<reference evidence="3" key="1">
    <citation type="submission" date="2012-06" db="EMBL/GenBank/DDBJ databases">
        <title>Complete sequence of Desulfitobacterium dehalogenans ATCC 51507.</title>
        <authorList>
            <person name="Lucas S."/>
            <person name="Han J."/>
            <person name="Lapidus A."/>
            <person name="Cheng J.-F."/>
            <person name="Goodwin L."/>
            <person name="Pitluck S."/>
            <person name="Peters L."/>
            <person name="Ovchinnikova G."/>
            <person name="Teshima H."/>
            <person name="Detter J.C."/>
            <person name="Han C."/>
            <person name="Tapia R."/>
            <person name="Land M."/>
            <person name="Hauser L."/>
            <person name="Kyrpides N."/>
            <person name="Ivanova N."/>
            <person name="Pagani I."/>
            <person name="Kruse T."/>
            <person name="de Vos W.M."/>
            <person name="Smidt H."/>
            <person name="Woyke T."/>
        </authorList>
    </citation>
    <scope>NUCLEOTIDE SEQUENCE [LARGE SCALE GENOMIC DNA]</scope>
    <source>
        <strain evidence="3">ATCC 51507 / DSM 9161 / JW/IU-DC1</strain>
    </source>
</reference>
<feature type="chain" id="PRO_5003684877" evidence="1">
    <location>
        <begin position="29"/>
        <end position="321"/>
    </location>
</feature>
<dbReference type="PANTHER" id="PTHR30024:SF2">
    <property type="entry name" value="ABC TRANSPORTER SUBSTRATE-BINDING PROTEIN"/>
    <property type="match status" value="1"/>
</dbReference>
<evidence type="ECO:0000313" key="2">
    <source>
        <dbReference type="EMBL" id="AFL98701.1"/>
    </source>
</evidence>
<dbReference type="RefSeq" id="WP_014792199.1">
    <property type="nucleotide sequence ID" value="NC_018017.1"/>
</dbReference>
<protein>
    <submittedName>
        <fullName evidence="2">ABC-type nitrate/sulfonate/bicarbonate transport system, periplasmic component</fullName>
    </submittedName>
</protein>
<dbReference type="STRING" id="756499.Desde_0225"/>
<dbReference type="eggNOG" id="COG0715">
    <property type="taxonomic scope" value="Bacteria"/>
</dbReference>
<gene>
    <name evidence="2" type="ordered locus">Desde_0225</name>
</gene>
<dbReference type="CDD" id="cd01008">
    <property type="entry name" value="PBP2_NrtA_SsuA_CpmA_like"/>
    <property type="match status" value="1"/>
</dbReference>